<dbReference type="Proteomes" id="UP000290289">
    <property type="component" value="Chromosome 11"/>
</dbReference>
<keyword evidence="2" id="KW-1185">Reference proteome</keyword>
<proteinExistence type="predicted"/>
<reference evidence="1 2" key="1">
    <citation type="submission" date="2018-10" db="EMBL/GenBank/DDBJ databases">
        <title>A high-quality apple genome assembly.</title>
        <authorList>
            <person name="Hu J."/>
        </authorList>
    </citation>
    <scope>NUCLEOTIDE SEQUENCE [LARGE SCALE GENOMIC DNA]</scope>
    <source>
        <strain evidence="2">cv. HFTH1</strain>
        <tissue evidence="1">Young leaf</tissue>
    </source>
</reference>
<evidence type="ECO:0000313" key="2">
    <source>
        <dbReference type="Proteomes" id="UP000290289"/>
    </source>
</evidence>
<evidence type="ECO:0000313" key="1">
    <source>
        <dbReference type="EMBL" id="RXH83089.1"/>
    </source>
</evidence>
<organism evidence="1 2">
    <name type="scientific">Malus domestica</name>
    <name type="common">Apple</name>
    <name type="synonym">Pyrus malus</name>
    <dbReference type="NCBI Taxonomy" id="3750"/>
    <lineage>
        <taxon>Eukaryota</taxon>
        <taxon>Viridiplantae</taxon>
        <taxon>Streptophyta</taxon>
        <taxon>Embryophyta</taxon>
        <taxon>Tracheophyta</taxon>
        <taxon>Spermatophyta</taxon>
        <taxon>Magnoliopsida</taxon>
        <taxon>eudicotyledons</taxon>
        <taxon>Gunneridae</taxon>
        <taxon>Pentapetalae</taxon>
        <taxon>rosids</taxon>
        <taxon>fabids</taxon>
        <taxon>Rosales</taxon>
        <taxon>Rosaceae</taxon>
        <taxon>Amygdaloideae</taxon>
        <taxon>Maleae</taxon>
        <taxon>Malus</taxon>
    </lineage>
</organism>
<comment type="caution">
    <text evidence="1">The sequence shown here is derived from an EMBL/GenBank/DDBJ whole genome shotgun (WGS) entry which is preliminary data.</text>
</comment>
<name>A0A498IIY0_MALDO</name>
<gene>
    <name evidence="1" type="ORF">DVH24_003587</name>
</gene>
<protein>
    <submittedName>
        <fullName evidence="1">Uncharacterized protein</fullName>
    </submittedName>
</protein>
<dbReference type="EMBL" id="RDQH01000337">
    <property type="protein sequence ID" value="RXH83089.1"/>
    <property type="molecule type" value="Genomic_DNA"/>
</dbReference>
<accession>A0A498IIY0</accession>
<sequence>MHQHLAPSVGIDTKSYVGPLLIFHLTTLKPHHRETAHLKTTDPNFSIPNPPKPMNSPNFPIHQQTQLIDSQKVQNFRLSHFLIFLKFGRCLRVVFSPDLTHTDTELNYNYCVYKLGHYNGGKPTLLLQQAIEKWRVKSMGSYPFCKLSWRPCLCSLCFAADPNVGCSCDFSITRTNIRQIRTFTTCLQLAGVNGLIDDNSRFGHSSDLSRKPSGGISIAGGKR</sequence>
<dbReference type="AlphaFoldDB" id="A0A498IIY0"/>